<comment type="caution">
    <text evidence="1">The sequence shown here is derived from an EMBL/GenBank/DDBJ whole genome shotgun (WGS) entry which is preliminary data.</text>
</comment>
<organism evidence="1 2">
    <name type="scientific">Elysia crispata</name>
    <name type="common">lettuce slug</name>
    <dbReference type="NCBI Taxonomy" id="231223"/>
    <lineage>
        <taxon>Eukaryota</taxon>
        <taxon>Metazoa</taxon>
        <taxon>Spiralia</taxon>
        <taxon>Lophotrochozoa</taxon>
        <taxon>Mollusca</taxon>
        <taxon>Gastropoda</taxon>
        <taxon>Heterobranchia</taxon>
        <taxon>Euthyneura</taxon>
        <taxon>Panpulmonata</taxon>
        <taxon>Sacoglossa</taxon>
        <taxon>Placobranchoidea</taxon>
        <taxon>Plakobranchidae</taxon>
        <taxon>Elysia</taxon>
    </lineage>
</organism>
<evidence type="ECO:0000313" key="2">
    <source>
        <dbReference type="Proteomes" id="UP001283361"/>
    </source>
</evidence>
<gene>
    <name evidence="1" type="ORF">RRG08_037189</name>
</gene>
<reference evidence="1" key="1">
    <citation type="journal article" date="2023" name="G3 (Bethesda)">
        <title>A reference genome for the long-term kleptoplast-retaining sea slug Elysia crispata morphotype clarki.</title>
        <authorList>
            <person name="Eastman K.E."/>
            <person name="Pendleton A.L."/>
            <person name="Shaikh M.A."/>
            <person name="Suttiyut T."/>
            <person name="Ogas R."/>
            <person name="Tomko P."/>
            <person name="Gavelis G."/>
            <person name="Widhalm J.R."/>
            <person name="Wisecaver J.H."/>
        </authorList>
    </citation>
    <scope>NUCLEOTIDE SEQUENCE</scope>
    <source>
        <strain evidence="1">ECLA1</strain>
    </source>
</reference>
<accession>A0AAE1D9D8</accession>
<dbReference type="AlphaFoldDB" id="A0AAE1D9D8"/>
<dbReference type="Proteomes" id="UP001283361">
    <property type="component" value="Unassembled WGS sequence"/>
</dbReference>
<proteinExistence type="predicted"/>
<name>A0AAE1D9D8_9GAST</name>
<protein>
    <submittedName>
        <fullName evidence="1">Uncharacterized protein</fullName>
    </submittedName>
</protein>
<evidence type="ECO:0000313" key="1">
    <source>
        <dbReference type="EMBL" id="KAK3762092.1"/>
    </source>
</evidence>
<dbReference type="EMBL" id="JAWDGP010004759">
    <property type="protein sequence ID" value="KAK3762092.1"/>
    <property type="molecule type" value="Genomic_DNA"/>
</dbReference>
<keyword evidence="2" id="KW-1185">Reference proteome</keyword>
<sequence>MVTHTGAALIITDVTLDPAAASTSSSISIFQAIRFLPRVFGMCNPDTSVDLEGMRSRKHTETHGNTRKVILMVRLKPRSKGYWKRWRM</sequence>